<proteinExistence type="predicted"/>
<protein>
    <submittedName>
        <fullName evidence="2">Protein transport protein Sec24A-like</fullName>
    </submittedName>
</protein>
<dbReference type="GO" id="GO:0090110">
    <property type="term" value="P:COPII-coated vesicle cargo loading"/>
    <property type="evidence" value="ECO:0007669"/>
    <property type="project" value="TreeGrafter"/>
</dbReference>
<dbReference type="AlphaFoldDB" id="A0A8B7VYW3"/>
<dbReference type="Gene3D" id="3.40.50.410">
    <property type="entry name" value="von Willebrand factor, type A domain"/>
    <property type="match status" value="1"/>
</dbReference>
<dbReference type="PANTHER" id="PTHR13803">
    <property type="entry name" value="SEC24-RELATED PROTEIN"/>
    <property type="match status" value="1"/>
</dbReference>
<dbReference type="GO" id="GO:0008270">
    <property type="term" value="F:zinc ion binding"/>
    <property type="evidence" value="ECO:0007669"/>
    <property type="project" value="TreeGrafter"/>
</dbReference>
<dbReference type="GO" id="GO:0006886">
    <property type="term" value="P:intracellular protein transport"/>
    <property type="evidence" value="ECO:0007669"/>
    <property type="project" value="InterPro"/>
</dbReference>
<accession>A0A8B7VYW3</accession>
<name>A0A8B7VYW3_CASCN</name>
<dbReference type="OrthoDB" id="9894604at2759"/>
<sequence length="131" mass="14737">MSVFQTQLPTLGVGALKPREEPNHRSSAKEINLTPSTDFYKKLALDCSGQQVAVDLFLLSGQYSDLASLGCISQCSAGSICYYPSYHHQHNPDQVQKLQKEVQRYLTWKIGFEAVMRIWCTKLWTGLSLPV</sequence>
<organism evidence="2">
    <name type="scientific">Castor canadensis</name>
    <name type="common">American beaver</name>
    <dbReference type="NCBI Taxonomy" id="51338"/>
    <lineage>
        <taxon>Eukaryota</taxon>
        <taxon>Metazoa</taxon>
        <taxon>Chordata</taxon>
        <taxon>Craniata</taxon>
        <taxon>Vertebrata</taxon>
        <taxon>Euteleostomi</taxon>
        <taxon>Mammalia</taxon>
        <taxon>Eutheria</taxon>
        <taxon>Euarchontoglires</taxon>
        <taxon>Glires</taxon>
        <taxon>Rodentia</taxon>
        <taxon>Castorimorpha</taxon>
        <taxon>Castoridae</taxon>
        <taxon>Castor</taxon>
    </lineage>
</organism>
<dbReference type="GO" id="GO:0070971">
    <property type="term" value="C:endoplasmic reticulum exit site"/>
    <property type="evidence" value="ECO:0007669"/>
    <property type="project" value="TreeGrafter"/>
</dbReference>
<dbReference type="InterPro" id="IPR036465">
    <property type="entry name" value="vWFA_dom_sf"/>
</dbReference>
<dbReference type="SUPFAM" id="SSF53300">
    <property type="entry name" value="vWA-like"/>
    <property type="match status" value="1"/>
</dbReference>
<dbReference type="RefSeq" id="XP_020036867.1">
    <property type="nucleotide sequence ID" value="XM_020181278.1"/>
</dbReference>
<feature type="domain" description="Sec23/Sec24 trunk" evidence="1">
    <location>
        <begin position="2"/>
        <end position="106"/>
    </location>
</feature>
<reference evidence="2" key="1">
    <citation type="submission" date="2025-08" db="UniProtKB">
        <authorList>
            <consortium name="RefSeq"/>
        </authorList>
    </citation>
    <scope>IDENTIFICATION</scope>
    <source>
        <tissue evidence="2">Leukocyte</tissue>
    </source>
</reference>
<gene>
    <name evidence="2" type="primary">LOC109697586</name>
</gene>
<dbReference type="PANTHER" id="PTHR13803:SF1">
    <property type="entry name" value="PROTEIN TRANSPORT PROTEIN SEC24A"/>
    <property type="match status" value="1"/>
</dbReference>
<evidence type="ECO:0000259" key="1">
    <source>
        <dbReference type="Pfam" id="PF04811"/>
    </source>
</evidence>
<dbReference type="Pfam" id="PF04811">
    <property type="entry name" value="Sec23_trunk"/>
    <property type="match status" value="1"/>
</dbReference>
<dbReference type="InterPro" id="IPR050550">
    <property type="entry name" value="SEC23_SEC24_subfamily"/>
</dbReference>
<dbReference type="KEGG" id="ccan:109697586"/>
<dbReference type="GO" id="GO:0000149">
    <property type="term" value="F:SNARE binding"/>
    <property type="evidence" value="ECO:0007669"/>
    <property type="project" value="TreeGrafter"/>
</dbReference>
<evidence type="ECO:0000313" key="2">
    <source>
        <dbReference type="RefSeq" id="XP_020036867.1"/>
    </source>
</evidence>
<dbReference type="GO" id="GO:0030127">
    <property type="term" value="C:COPII vesicle coat"/>
    <property type="evidence" value="ECO:0007669"/>
    <property type="project" value="InterPro"/>
</dbReference>
<dbReference type="InterPro" id="IPR006896">
    <property type="entry name" value="Sec23/24_trunk_dom"/>
</dbReference>